<accession>A0A915HF99</accession>
<organism evidence="1 2">
    <name type="scientific">Romanomermis culicivorax</name>
    <name type="common">Nematode worm</name>
    <dbReference type="NCBI Taxonomy" id="13658"/>
    <lineage>
        <taxon>Eukaryota</taxon>
        <taxon>Metazoa</taxon>
        <taxon>Ecdysozoa</taxon>
        <taxon>Nematoda</taxon>
        <taxon>Enoplea</taxon>
        <taxon>Dorylaimia</taxon>
        <taxon>Mermithida</taxon>
        <taxon>Mermithoidea</taxon>
        <taxon>Mermithidae</taxon>
        <taxon>Romanomermis</taxon>
    </lineage>
</organism>
<reference evidence="2" key="1">
    <citation type="submission" date="2022-11" db="UniProtKB">
        <authorList>
            <consortium name="WormBaseParasite"/>
        </authorList>
    </citation>
    <scope>IDENTIFICATION</scope>
</reference>
<name>A0A915HF99_ROMCU</name>
<proteinExistence type="predicted"/>
<keyword evidence="1" id="KW-1185">Reference proteome</keyword>
<sequence length="77" mass="9489">LEKALKLTQCCGGDCPFEYLIKLKKSFIVYIFRMVVCRIFYRILRIGRQIFDHCRIRFEQWLIFRIQETFPFLVTYL</sequence>
<dbReference type="WBParaSite" id="nRc.2.0.1.t00282-RA">
    <property type="protein sequence ID" value="nRc.2.0.1.t00282-RA"/>
    <property type="gene ID" value="nRc.2.0.1.g00282"/>
</dbReference>
<evidence type="ECO:0000313" key="1">
    <source>
        <dbReference type="Proteomes" id="UP000887565"/>
    </source>
</evidence>
<dbReference type="Proteomes" id="UP000887565">
    <property type="component" value="Unplaced"/>
</dbReference>
<evidence type="ECO:0000313" key="2">
    <source>
        <dbReference type="WBParaSite" id="nRc.2.0.1.t00282-RA"/>
    </source>
</evidence>
<protein>
    <submittedName>
        <fullName evidence="2">Uncharacterized protein</fullName>
    </submittedName>
</protein>
<dbReference type="AlphaFoldDB" id="A0A915HF99"/>